<evidence type="ECO:0000259" key="8">
    <source>
        <dbReference type="PROSITE" id="PS50255"/>
    </source>
</evidence>
<proteinExistence type="inferred from homology"/>
<dbReference type="InterPro" id="IPR050668">
    <property type="entry name" value="Cytochrome_b5"/>
</dbReference>
<dbReference type="AlphaFoldDB" id="A0A1V9YHR6"/>
<gene>
    <name evidence="9" type="ORF">ACHHYP_12048</name>
</gene>
<evidence type="ECO:0000256" key="5">
    <source>
        <dbReference type="ARBA" id="ARBA00023004"/>
    </source>
</evidence>
<comment type="similarity">
    <text evidence="7">Belongs to the cytochrome b5 family.</text>
</comment>
<dbReference type="PROSITE" id="PS50255">
    <property type="entry name" value="CYTOCHROME_B5_2"/>
    <property type="match status" value="1"/>
</dbReference>
<keyword evidence="5" id="KW-0408">Iron</keyword>
<dbReference type="OrthoDB" id="260519at2759"/>
<evidence type="ECO:0000313" key="10">
    <source>
        <dbReference type="Proteomes" id="UP000243579"/>
    </source>
</evidence>
<keyword evidence="10" id="KW-1185">Reference proteome</keyword>
<dbReference type="GO" id="GO:0046872">
    <property type="term" value="F:metal ion binding"/>
    <property type="evidence" value="ECO:0007669"/>
    <property type="project" value="UniProtKB-KW"/>
</dbReference>
<dbReference type="Pfam" id="PF00173">
    <property type="entry name" value="Cyt-b5"/>
    <property type="match status" value="1"/>
</dbReference>
<comment type="subcellular location">
    <subcellularLocation>
        <location evidence="1">Membrane</location>
    </subcellularLocation>
</comment>
<accession>A0A1V9YHR6</accession>
<name>A0A1V9YHR6_ACHHY</name>
<evidence type="ECO:0000256" key="4">
    <source>
        <dbReference type="ARBA" id="ARBA00022723"/>
    </source>
</evidence>
<evidence type="ECO:0000256" key="1">
    <source>
        <dbReference type="ARBA" id="ARBA00004370"/>
    </source>
</evidence>
<evidence type="ECO:0000256" key="7">
    <source>
        <dbReference type="ARBA" id="ARBA00038168"/>
    </source>
</evidence>
<dbReference type="Proteomes" id="UP000243579">
    <property type="component" value="Unassembled WGS sequence"/>
</dbReference>
<comment type="caution">
    <text evidence="9">The sequence shown here is derived from an EMBL/GenBank/DDBJ whole genome shotgun (WGS) entry which is preliminary data.</text>
</comment>
<dbReference type="STRING" id="1202772.A0A1V9YHR6"/>
<evidence type="ECO:0000256" key="2">
    <source>
        <dbReference type="ARBA" id="ARBA00022617"/>
    </source>
</evidence>
<evidence type="ECO:0000313" key="9">
    <source>
        <dbReference type="EMBL" id="OQR85259.1"/>
    </source>
</evidence>
<dbReference type="GO" id="GO:0016020">
    <property type="term" value="C:membrane"/>
    <property type="evidence" value="ECO:0007669"/>
    <property type="project" value="UniProtKB-SubCell"/>
</dbReference>
<dbReference type="PANTHER" id="PTHR19359">
    <property type="entry name" value="CYTOCHROME B5"/>
    <property type="match status" value="1"/>
</dbReference>
<feature type="domain" description="Cytochrome b5 heme-binding" evidence="8">
    <location>
        <begin position="5"/>
        <end position="85"/>
    </location>
</feature>
<dbReference type="Gene3D" id="3.10.120.10">
    <property type="entry name" value="Cytochrome b5-like heme/steroid binding domain"/>
    <property type="match status" value="1"/>
</dbReference>
<keyword evidence="3" id="KW-0812">Transmembrane</keyword>
<dbReference type="SUPFAM" id="SSF55856">
    <property type="entry name" value="Cytochrome b5-like heme/steroid binding domain"/>
    <property type="match status" value="1"/>
</dbReference>
<keyword evidence="2" id="KW-0349">Heme</keyword>
<dbReference type="PRINTS" id="PR00363">
    <property type="entry name" value="CYTOCHROMEB5"/>
</dbReference>
<keyword evidence="6" id="KW-0472">Membrane</keyword>
<evidence type="ECO:0000256" key="3">
    <source>
        <dbReference type="ARBA" id="ARBA00022692"/>
    </source>
</evidence>
<protein>
    <submittedName>
        <fullName evidence="9">Cytochrome b5</fullName>
    </submittedName>
</protein>
<keyword evidence="4" id="KW-0479">Metal-binding</keyword>
<evidence type="ECO:0000256" key="6">
    <source>
        <dbReference type="ARBA" id="ARBA00023136"/>
    </source>
</evidence>
<dbReference type="EMBL" id="JNBR01001735">
    <property type="protein sequence ID" value="OQR85259.1"/>
    <property type="molecule type" value="Genomic_DNA"/>
</dbReference>
<dbReference type="GO" id="GO:0020037">
    <property type="term" value="F:heme binding"/>
    <property type="evidence" value="ECO:0007669"/>
    <property type="project" value="TreeGrafter"/>
</dbReference>
<sequence length="100" mass="11178">MSNELKVFTQEEVAAHTTADDCWIIISEAGQKKVYDVTKYLINHPGGPEIFLDLAGQDASEDYEDFNHSTEARKTLSKCLIGIIKEESEEVPKAAPEYSE</sequence>
<dbReference type="PANTHER" id="PTHR19359:SF14">
    <property type="entry name" value="CYTOCHROME B5 A"/>
    <property type="match status" value="1"/>
</dbReference>
<dbReference type="InterPro" id="IPR036400">
    <property type="entry name" value="Cyt_B5-like_heme/steroid_sf"/>
</dbReference>
<dbReference type="SMART" id="SM01117">
    <property type="entry name" value="Cyt-b5"/>
    <property type="match status" value="1"/>
</dbReference>
<reference evidence="9 10" key="1">
    <citation type="journal article" date="2014" name="Genome Biol. Evol.">
        <title>The secreted proteins of Achlya hypogyna and Thraustotheca clavata identify the ancestral oomycete secretome and reveal gene acquisitions by horizontal gene transfer.</title>
        <authorList>
            <person name="Misner I."/>
            <person name="Blouin N."/>
            <person name="Leonard G."/>
            <person name="Richards T.A."/>
            <person name="Lane C.E."/>
        </authorList>
    </citation>
    <scope>NUCLEOTIDE SEQUENCE [LARGE SCALE GENOMIC DNA]</scope>
    <source>
        <strain evidence="9 10">ATCC 48635</strain>
    </source>
</reference>
<organism evidence="9 10">
    <name type="scientific">Achlya hypogyna</name>
    <name type="common">Oomycete</name>
    <name type="synonym">Protoachlya hypogyna</name>
    <dbReference type="NCBI Taxonomy" id="1202772"/>
    <lineage>
        <taxon>Eukaryota</taxon>
        <taxon>Sar</taxon>
        <taxon>Stramenopiles</taxon>
        <taxon>Oomycota</taxon>
        <taxon>Saprolegniomycetes</taxon>
        <taxon>Saprolegniales</taxon>
        <taxon>Achlyaceae</taxon>
        <taxon>Achlya</taxon>
    </lineage>
</organism>
<dbReference type="InterPro" id="IPR001199">
    <property type="entry name" value="Cyt_B5-like_heme/steroid-bd"/>
</dbReference>
<dbReference type="FunFam" id="3.10.120.10:FF:000002">
    <property type="entry name" value="Cytochrome b5 type B"/>
    <property type="match status" value="1"/>
</dbReference>